<feature type="region of interest" description="Disordered" evidence="5">
    <location>
        <begin position="89"/>
        <end position="116"/>
    </location>
</feature>
<evidence type="ECO:0000256" key="5">
    <source>
        <dbReference type="SAM" id="MobiDB-lite"/>
    </source>
</evidence>
<evidence type="ECO:0000256" key="6">
    <source>
        <dbReference type="SAM" id="Phobius"/>
    </source>
</evidence>
<keyword evidence="2 6" id="KW-0812">Transmembrane</keyword>
<dbReference type="RefSeq" id="WP_224313956.1">
    <property type="nucleotide sequence ID" value="NZ_JAIRBM010000010.1"/>
</dbReference>
<dbReference type="Proteomes" id="UP000704176">
    <property type="component" value="Unassembled WGS sequence"/>
</dbReference>
<reference evidence="8 9" key="1">
    <citation type="submission" date="2021-09" db="EMBL/GenBank/DDBJ databases">
        <title>The complete genome sequence of a new microorganism.</title>
        <authorList>
            <person name="Zi Z."/>
        </authorList>
    </citation>
    <scope>NUCLEOTIDE SEQUENCE [LARGE SCALE GENOMIC DNA]</scope>
    <source>
        <strain evidence="8 9">WGZ8</strain>
    </source>
</reference>
<sequence>MIRFLKALILLPVAVLIVLLAVANREPVTLSLDPFSRDVPEFAAQLPLFAVIFAAVMVGVVIGGAATWLAQGKHRRARRQFRREVTQLRSETERLRTQGRNTSSVPALPTSRTPTF</sequence>
<accession>A0ABS7VPM0</accession>
<gene>
    <name evidence="8" type="ORF">K9B37_14530</name>
</gene>
<dbReference type="InterPro" id="IPR010445">
    <property type="entry name" value="LapA_dom"/>
</dbReference>
<evidence type="ECO:0000256" key="4">
    <source>
        <dbReference type="ARBA" id="ARBA00023136"/>
    </source>
</evidence>
<name>A0ABS7VPM0_9HYPH</name>
<dbReference type="Pfam" id="PF06305">
    <property type="entry name" value="LapA_dom"/>
    <property type="match status" value="1"/>
</dbReference>
<feature type="compositionally biased region" description="Polar residues" evidence="5">
    <location>
        <begin position="98"/>
        <end position="116"/>
    </location>
</feature>
<keyword evidence="4 6" id="KW-0472">Membrane</keyword>
<evidence type="ECO:0000256" key="2">
    <source>
        <dbReference type="ARBA" id="ARBA00022692"/>
    </source>
</evidence>
<evidence type="ECO:0000256" key="3">
    <source>
        <dbReference type="ARBA" id="ARBA00022989"/>
    </source>
</evidence>
<keyword evidence="1" id="KW-1003">Cell membrane</keyword>
<comment type="caution">
    <text evidence="8">The sequence shown here is derived from an EMBL/GenBank/DDBJ whole genome shotgun (WGS) entry which is preliminary data.</text>
</comment>
<feature type="domain" description="Lipopolysaccharide assembly protein A" evidence="7">
    <location>
        <begin position="43"/>
        <end position="92"/>
    </location>
</feature>
<evidence type="ECO:0000313" key="9">
    <source>
        <dbReference type="Proteomes" id="UP000704176"/>
    </source>
</evidence>
<dbReference type="EMBL" id="JAIRBM010000010">
    <property type="protein sequence ID" value="MBZ6077492.1"/>
    <property type="molecule type" value="Genomic_DNA"/>
</dbReference>
<evidence type="ECO:0000256" key="1">
    <source>
        <dbReference type="ARBA" id="ARBA00022475"/>
    </source>
</evidence>
<evidence type="ECO:0000313" key="8">
    <source>
        <dbReference type="EMBL" id="MBZ6077492.1"/>
    </source>
</evidence>
<proteinExistence type="predicted"/>
<evidence type="ECO:0000259" key="7">
    <source>
        <dbReference type="Pfam" id="PF06305"/>
    </source>
</evidence>
<keyword evidence="9" id="KW-1185">Reference proteome</keyword>
<organism evidence="8 9">
    <name type="scientific">Microvirga puerhi</name>
    <dbReference type="NCBI Taxonomy" id="2876078"/>
    <lineage>
        <taxon>Bacteria</taxon>
        <taxon>Pseudomonadati</taxon>
        <taxon>Pseudomonadota</taxon>
        <taxon>Alphaproteobacteria</taxon>
        <taxon>Hyphomicrobiales</taxon>
        <taxon>Methylobacteriaceae</taxon>
        <taxon>Microvirga</taxon>
    </lineage>
</organism>
<feature type="transmembrane region" description="Helical" evidence="6">
    <location>
        <begin position="49"/>
        <end position="70"/>
    </location>
</feature>
<keyword evidence="3 6" id="KW-1133">Transmembrane helix</keyword>
<protein>
    <submittedName>
        <fullName evidence="8">Lipopolysaccharide assembly protein LapA domain-containing protein</fullName>
    </submittedName>
</protein>